<evidence type="ECO:0000256" key="2">
    <source>
        <dbReference type="ARBA" id="ARBA00022598"/>
    </source>
</evidence>
<evidence type="ECO:0000256" key="5">
    <source>
        <dbReference type="ARBA" id="ARBA00022833"/>
    </source>
</evidence>
<sequence length="469" mass="53078">MTIKLYNTLSRAKEEFVPLKPGQAGMYTCGPTVYDHAHIGNLRTYVFEDVLRRVLEYNGLQVNHVMNITDVGHLESDADSGEDKMEKGSRRTGKTAWEIAGEYTEAFKSDLGNLNIQEPHIWCKATDHIKEQIETIRCIEQKGYTYRTSDGIYFDTAKLKKYGVLTNIVVQDLLAGARIDMGEKKHPTDFALWKFSPEGVKRQMEWESPWGQGFPGWHIECSAMAAKYLGPLFDIHCGGEDAIAVHHTNEIAQTQACHGTNLANYWLHGYFLQLGQEKMAKSSGEFLTLQTLMDKGYDPLAYRYFCFTGHYRSQLSFTYESLTAAQRALENLRSEVKRLDPTPGPSPEGRGETVEKRKKKFLEAINDDLNMPQVLAILWDLLKDNSLDAAQKLGLIKDFDRVLGLKLTETTEGSAIPAEIEDLILRRQEARAAKNWAESDRLRNKISNLGFVVEDGPKGQTVRPKKFGE</sequence>
<dbReference type="GO" id="GO:0004817">
    <property type="term" value="F:cysteine-tRNA ligase activity"/>
    <property type="evidence" value="ECO:0007669"/>
    <property type="project" value="UniProtKB-UniRule"/>
</dbReference>
<feature type="short sequence motif" description="'HIGH' region" evidence="9">
    <location>
        <begin position="31"/>
        <end position="41"/>
    </location>
</feature>
<accession>A0A1F5R8G5</accession>
<feature type="region of interest" description="Disordered" evidence="10">
    <location>
        <begin position="336"/>
        <end position="355"/>
    </location>
</feature>
<dbReference type="PRINTS" id="PR00983">
    <property type="entry name" value="TRNASYNTHCYS"/>
</dbReference>
<keyword evidence="3 9" id="KW-0479">Metal-binding</keyword>
<dbReference type="GO" id="GO:0005829">
    <property type="term" value="C:cytosol"/>
    <property type="evidence" value="ECO:0007669"/>
    <property type="project" value="TreeGrafter"/>
</dbReference>
<evidence type="ECO:0000259" key="12">
    <source>
        <dbReference type="Pfam" id="PF23493"/>
    </source>
</evidence>
<dbReference type="InterPro" id="IPR056411">
    <property type="entry name" value="CysS_C"/>
</dbReference>
<dbReference type="AlphaFoldDB" id="A0A1F5R8G5"/>
<feature type="domain" description="tRNA synthetases class I catalytic" evidence="11">
    <location>
        <begin position="16"/>
        <end position="326"/>
    </location>
</feature>
<dbReference type="SUPFAM" id="SSF47323">
    <property type="entry name" value="Anticodon-binding domain of a subclass of class I aminoacyl-tRNA synthetases"/>
    <property type="match status" value="1"/>
</dbReference>
<evidence type="ECO:0000256" key="4">
    <source>
        <dbReference type="ARBA" id="ARBA00022741"/>
    </source>
</evidence>
<dbReference type="InterPro" id="IPR032678">
    <property type="entry name" value="tRNA-synt_1_cat_dom"/>
</dbReference>
<comment type="cofactor">
    <cofactor evidence="9">
        <name>Zn(2+)</name>
        <dbReference type="ChEBI" id="CHEBI:29105"/>
    </cofactor>
    <text evidence="9">Binds 1 zinc ion per subunit.</text>
</comment>
<feature type="domain" description="Cysteinyl-tRNA ligase anticodon binding" evidence="12">
    <location>
        <begin position="416"/>
        <end position="463"/>
    </location>
</feature>
<dbReference type="InterPro" id="IPR024909">
    <property type="entry name" value="Cys-tRNA/MSH_ligase"/>
</dbReference>
<dbReference type="GO" id="GO:0006423">
    <property type="term" value="P:cysteinyl-tRNA aminoacylation"/>
    <property type="evidence" value="ECO:0007669"/>
    <property type="project" value="UniProtKB-UniRule"/>
</dbReference>
<comment type="subcellular location">
    <subcellularLocation>
        <location evidence="9">Cytoplasm</location>
    </subcellularLocation>
</comment>
<name>A0A1F5R8G5_9BACT</name>
<dbReference type="Gene3D" id="1.20.120.1910">
    <property type="entry name" value="Cysteine-tRNA ligase, C-terminal anti-codon recognition domain"/>
    <property type="match status" value="1"/>
</dbReference>
<keyword evidence="7 9" id="KW-0648">Protein biosynthesis</keyword>
<evidence type="ECO:0000256" key="8">
    <source>
        <dbReference type="ARBA" id="ARBA00023146"/>
    </source>
</evidence>
<keyword evidence="2 9" id="KW-0436">Ligase</keyword>
<keyword evidence="4 9" id="KW-0547">Nucleotide-binding</keyword>
<dbReference type="PANTHER" id="PTHR10890">
    <property type="entry name" value="CYSTEINYL-TRNA SYNTHETASE"/>
    <property type="match status" value="1"/>
</dbReference>
<evidence type="ECO:0000259" key="11">
    <source>
        <dbReference type="Pfam" id="PF01406"/>
    </source>
</evidence>
<feature type="binding site" evidence="9">
    <location>
        <position position="246"/>
    </location>
    <ligand>
        <name>Zn(2+)</name>
        <dbReference type="ChEBI" id="CHEBI:29105"/>
    </ligand>
</feature>
<dbReference type="GO" id="GO:0008270">
    <property type="term" value="F:zinc ion binding"/>
    <property type="evidence" value="ECO:0007669"/>
    <property type="project" value="UniProtKB-UniRule"/>
</dbReference>
<protein>
    <recommendedName>
        <fullName evidence="9">Cysteine--tRNA ligase</fullName>
        <ecNumber evidence="9">6.1.1.16</ecNumber>
    </recommendedName>
    <alternativeName>
        <fullName evidence="9">Cysteinyl-tRNA synthetase</fullName>
        <shortName evidence="9">CysRS</shortName>
    </alternativeName>
</protein>
<dbReference type="EC" id="6.1.1.16" evidence="9"/>
<evidence type="ECO:0000256" key="1">
    <source>
        <dbReference type="ARBA" id="ARBA00011245"/>
    </source>
</evidence>
<reference evidence="13 14" key="1">
    <citation type="journal article" date="2016" name="Nat. Commun.">
        <title>Thousands of microbial genomes shed light on interconnected biogeochemical processes in an aquifer system.</title>
        <authorList>
            <person name="Anantharaman K."/>
            <person name="Brown C.T."/>
            <person name="Hug L.A."/>
            <person name="Sharon I."/>
            <person name="Castelle C.J."/>
            <person name="Probst A.J."/>
            <person name="Thomas B.C."/>
            <person name="Singh A."/>
            <person name="Wilkins M.J."/>
            <person name="Karaoz U."/>
            <person name="Brodie E.L."/>
            <person name="Williams K.H."/>
            <person name="Hubbard S.S."/>
            <person name="Banfield J.F."/>
        </authorList>
    </citation>
    <scope>NUCLEOTIDE SEQUENCE [LARGE SCALE GENOMIC DNA]</scope>
</reference>
<dbReference type="PANTHER" id="PTHR10890:SF3">
    <property type="entry name" value="CYSTEINE--TRNA LIGASE, CYTOPLASMIC"/>
    <property type="match status" value="1"/>
</dbReference>
<gene>
    <name evidence="9" type="primary">cysS</name>
    <name evidence="13" type="ORF">A2024_02255</name>
</gene>
<dbReference type="NCBIfam" id="TIGR00435">
    <property type="entry name" value="cysS"/>
    <property type="match status" value="1"/>
</dbReference>
<feature type="binding site" evidence="9">
    <location>
        <position position="281"/>
    </location>
    <ligand>
        <name>ATP</name>
        <dbReference type="ChEBI" id="CHEBI:30616"/>
    </ligand>
</feature>
<organism evidence="13 14">
    <name type="scientific">Candidatus Edwardsbacteria bacterium GWF2_54_11</name>
    <dbReference type="NCBI Taxonomy" id="1817851"/>
    <lineage>
        <taxon>Bacteria</taxon>
        <taxon>Candidatus Edwardsiibacteriota</taxon>
    </lineage>
</organism>
<keyword evidence="9" id="KW-0963">Cytoplasm</keyword>
<feature type="binding site" evidence="9">
    <location>
        <position position="221"/>
    </location>
    <ligand>
        <name>Zn(2+)</name>
        <dbReference type="ChEBI" id="CHEBI:29105"/>
    </ligand>
</feature>
<comment type="catalytic activity">
    <reaction evidence="9">
        <text>tRNA(Cys) + L-cysteine + ATP = L-cysteinyl-tRNA(Cys) + AMP + diphosphate</text>
        <dbReference type="Rhea" id="RHEA:17773"/>
        <dbReference type="Rhea" id="RHEA-COMP:9661"/>
        <dbReference type="Rhea" id="RHEA-COMP:9679"/>
        <dbReference type="ChEBI" id="CHEBI:30616"/>
        <dbReference type="ChEBI" id="CHEBI:33019"/>
        <dbReference type="ChEBI" id="CHEBI:35235"/>
        <dbReference type="ChEBI" id="CHEBI:78442"/>
        <dbReference type="ChEBI" id="CHEBI:78517"/>
        <dbReference type="ChEBI" id="CHEBI:456215"/>
        <dbReference type="EC" id="6.1.1.16"/>
    </reaction>
</comment>
<comment type="subunit">
    <text evidence="1 9">Monomer.</text>
</comment>
<feature type="binding site" evidence="9">
    <location>
        <position position="250"/>
    </location>
    <ligand>
        <name>Zn(2+)</name>
        <dbReference type="ChEBI" id="CHEBI:29105"/>
    </ligand>
</feature>
<dbReference type="Gene3D" id="3.40.50.620">
    <property type="entry name" value="HUPs"/>
    <property type="match status" value="1"/>
</dbReference>
<dbReference type="Proteomes" id="UP000177230">
    <property type="component" value="Unassembled WGS sequence"/>
</dbReference>
<evidence type="ECO:0000256" key="9">
    <source>
        <dbReference type="HAMAP-Rule" id="MF_00041"/>
    </source>
</evidence>
<proteinExistence type="inferred from homology"/>
<keyword evidence="8 9" id="KW-0030">Aminoacyl-tRNA synthetase</keyword>
<dbReference type="Pfam" id="PF01406">
    <property type="entry name" value="tRNA-synt_1e"/>
    <property type="match status" value="1"/>
</dbReference>
<dbReference type="GO" id="GO:0005524">
    <property type="term" value="F:ATP binding"/>
    <property type="evidence" value="ECO:0007669"/>
    <property type="project" value="UniProtKB-UniRule"/>
</dbReference>
<evidence type="ECO:0000256" key="10">
    <source>
        <dbReference type="SAM" id="MobiDB-lite"/>
    </source>
</evidence>
<dbReference type="SUPFAM" id="SSF52374">
    <property type="entry name" value="Nucleotidylyl transferase"/>
    <property type="match status" value="1"/>
</dbReference>
<dbReference type="InterPro" id="IPR009080">
    <property type="entry name" value="tRNAsynth_Ia_anticodon-bd"/>
</dbReference>
<evidence type="ECO:0000313" key="14">
    <source>
        <dbReference type="Proteomes" id="UP000177230"/>
    </source>
</evidence>
<feature type="short sequence motif" description="'KMSKS' region" evidence="9">
    <location>
        <begin position="278"/>
        <end position="282"/>
    </location>
</feature>
<dbReference type="CDD" id="cd00672">
    <property type="entry name" value="CysRS_core"/>
    <property type="match status" value="1"/>
</dbReference>
<dbReference type="EMBL" id="MFFM01000039">
    <property type="protein sequence ID" value="OGF10331.1"/>
    <property type="molecule type" value="Genomic_DNA"/>
</dbReference>
<dbReference type="HAMAP" id="MF_00041">
    <property type="entry name" value="Cys_tRNA_synth"/>
    <property type="match status" value="1"/>
</dbReference>
<evidence type="ECO:0000256" key="3">
    <source>
        <dbReference type="ARBA" id="ARBA00022723"/>
    </source>
</evidence>
<keyword evidence="6 9" id="KW-0067">ATP-binding</keyword>
<feature type="binding site" evidence="9">
    <location>
        <position position="29"/>
    </location>
    <ligand>
        <name>Zn(2+)</name>
        <dbReference type="ChEBI" id="CHEBI:29105"/>
    </ligand>
</feature>
<dbReference type="Pfam" id="PF23493">
    <property type="entry name" value="CysS_C"/>
    <property type="match status" value="1"/>
</dbReference>
<evidence type="ECO:0000313" key="13">
    <source>
        <dbReference type="EMBL" id="OGF10331.1"/>
    </source>
</evidence>
<evidence type="ECO:0000256" key="6">
    <source>
        <dbReference type="ARBA" id="ARBA00022840"/>
    </source>
</evidence>
<keyword evidence="5 9" id="KW-0862">Zinc</keyword>
<comment type="caution">
    <text evidence="13">The sequence shown here is derived from an EMBL/GenBank/DDBJ whole genome shotgun (WGS) entry which is preliminary data.</text>
</comment>
<dbReference type="InterPro" id="IPR015803">
    <property type="entry name" value="Cys-tRNA-ligase"/>
</dbReference>
<comment type="similarity">
    <text evidence="9">Belongs to the class-I aminoacyl-tRNA synthetase family.</text>
</comment>
<evidence type="ECO:0000256" key="7">
    <source>
        <dbReference type="ARBA" id="ARBA00022917"/>
    </source>
</evidence>
<dbReference type="InterPro" id="IPR014729">
    <property type="entry name" value="Rossmann-like_a/b/a_fold"/>
</dbReference>